<keyword evidence="1" id="KW-0677">Repeat</keyword>
<dbReference type="EMBL" id="CAJJDM010000045">
    <property type="protein sequence ID" value="CAD8070145.1"/>
    <property type="molecule type" value="Genomic_DNA"/>
</dbReference>
<name>A0A8S1LVZ8_PARPR</name>
<dbReference type="InterPro" id="IPR003409">
    <property type="entry name" value="MORN"/>
</dbReference>
<protein>
    <recommendedName>
        <fullName evidence="4">MORN repeat protein</fullName>
    </recommendedName>
</protein>
<reference evidence="2" key="1">
    <citation type="submission" date="2021-01" db="EMBL/GenBank/DDBJ databases">
        <authorList>
            <consortium name="Genoscope - CEA"/>
            <person name="William W."/>
        </authorList>
    </citation>
    <scope>NUCLEOTIDE SEQUENCE</scope>
</reference>
<evidence type="ECO:0000256" key="1">
    <source>
        <dbReference type="ARBA" id="ARBA00022737"/>
    </source>
</evidence>
<dbReference type="GO" id="GO:0005829">
    <property type="term" value="C:cytosol"/>
    <property type="evidence" value="ECO:0007669"/>
    <property type="project" value="TreeGrafter"/>
</dbReference>
<dbReference type="SMART" id="SM00698">
    <property type="entry name" value="MORN"/>
    <property type="match status" value="3"/>
</dbReference>
<sequence>MNQQISQEYFIQKFASLHLSETDDDTSRSQSPVLDSRLIEFLSGLPVHIKQKLEYFKPSPNFQFSKQNDESIYFGLMEGSLKHGIGIQLWPKIGNLLKGTWQNDLLEGVCTMFYYNGDIFESYFSQGTSNGFGMFKSEKKVVKGIWINNQLQGEGQELKNDGTTYFGQFWNSRKQGRGIQMFPDGCKYEGFFQNNKFEGDGIFAWSDGSYYQGQFHKGLIRGFGNYNNNNGLQLIGHFQEIKKTDTTDQNLNKNLQTITFQNQYNQTLLIEKIRNL</sequence>
<dbReference type="Pfam" id="PF02493">
    <property type="entry name" value="MORN"/>
    <property type="match status" value="5"/>
</dbReference>
<dbReference type="OMA" id="YFIQKFA"/>
<accession>A0A8S1LVZ8</accession>
<dbReference type="AlphaFoldDB" id="A0A8S1LVZ8"/>
<evidence type="ECO:0000313" key="2">
    <source>
        <dbReference type="EMBL" id="CAD8070145.1"/>
    </source>
</evidence>
<evidence type="ECO:0000313" key="3">
    <source>
        <dbReference type="Proteomes" id="UP000688137"/>
    </source>
</evidence>
<evidence type="ECO:0008006" key="4">
    <source>
        <dbReference type="Google" id="ProtNLM"/>
    </source>
</evidence>
<keyword evidence="3" id="KW-1185">Reference proteome</keyword>
<dbReference type="PANTHER" id="PTHR43215">
    <property type="entry name" value="RADIAL SPOKE HEAD 1 HOMOLOG"/>
    <property type="match status" value="1"/>
</dbReference>
<dbReference type="PANTHER" id="PTHR43215:SF14">
    <property type="entry name" value="RADIAL SPOKE HEAD 1 HOMOLOG"/>
    <property type="match status" value="1"/>
</dbReference>
<proteinExistence type="predicted"/>
<organism evidence="2 3">
    <name type="scientific">Paramecium primaurelia</name>
    <dbReference type="NCBI Taxonomy" id="5886"/>
    <lineage>
        <taxon>Eukaryota</taxon>
        <taxon>Sar</taxon>
        <taxon>Alveolata</taxon>
        <taxon>Ciliophora</taxon>
        <taxon>Intramacronucleata</taxon>
        <taxon>Oligohymenophorea</taxon>
        <taxon>Peniculida</taxon>
        <taxon>Parameciidae</taxon>
        <taxon>Paramecium</taxon>
    </lineage>
</organism>
<comment type="caution">
    <text evidence="2">The sequence shown here is derived from an EMBL/GenBank/DDBJ whole genome shotgun (WGS) entry which is preliminary data.</text>
</comment>
<gene>
    <name evidence="2" type="ORF">PPRIM_AZ9-3.1.T0450081</name>
</gene>
<dbReference type="Proteomes" id="UP000688137">
    <property type="component" value="Unassembled WGS sequence"/>
</dbReference>